<reference evidence="3 4" key="1">
    <citation type="submission" date="2024-09" db="EMBL/GenBank/DDBJ databases">
        <title>Whole genome analysis of Stenotrophomonas geniculata MK-1, and its biological control impact on peanut foliage fungus diseases.</title>
        <authorList>
            <person name="Ahsan T."/>
        </authorList>
    </citation>
    <scope>NUCLEOTIDE SEQUENCE [LARGE SCALE GENOMIC DNA]</scope>
    <source>
        <strain evidence="3 4">MK-1</strain>
    </source>
</reference>
<dbReference type="EMBL" id="JBHRFL010000003">
    <property type="protein sequence ID" value="MFC6068634.1"/>
    <property type="molecule type" value="Genomic_DNA"/>
</dbReference>
<evidence type="ECO:0000313" key="4">
    <source>
        <dbReference type="Proteomes" id="UP001596115"/>
    </source>
</evidence>
<sequence>MVDEKKSATGKAIGGKARAAALTPEKRKEISQKALSVKREMAKLPKATHSGSLEVGGQSLACFVLDDGRRVISGRGLTAAIGMKGRGQGAARIAGHKLIKSYQNKDLSVAIDSPIKFVGKSPRGDNIPSDGFEATVLQEICEAILTARDMGLVTTEQDHRYAAQADLLMRGFARVGIIALVDEATGYQKDRARDALAKILEAYVAKELQPWVKTFPIDYYEHMCRLRGLPFPSEGNTYPPYFGTLTNNVVYDRLAPGLRKELKAQAAKDQRRARLHQRLTADIGHPKLREHLASVVTVMKLSRDYQDFEEKLESVHPKLNDQMKLDL</sequence>
<dbReference type="Proteomes" id="UP001596115">
    <property type="component" value="Unassembled WGS sequence"/>
</dbReference>
<feature type="region of interest" description="Disordered" evidence="1">
    <location>
        <begin position="1"/>
        <end position="26"/>
    </location>
</feature>
<protein>
    <submittedName>
        <fullName evidence="3">P63C domain-containing protein</fullName>
    </submittedName>
</protein>
<dbReference type="Pfam" id="PF10546">
    <property type="entry name" value="P63C"/>
    <property type="match status" value="1"/>
</dbReference>
<proteinExistence type="predicted"/>
<evidence type="ECO:0000259" key="2">
    <source>
        <dbReference type="Pfam" id="PF10546"/>
    </source>
</evidence>
<dbReference type="RefSeq" id="WP_367141407.1">
    <property type="nucleotide sequence ID" value="NZ_JBFLAA010000005.1"/>
</dbReference>
<evidence type="ECO:0000256" key="1">
    <source>
        <dbReference type="SAM" id="MobiDB-lite"/>
    </source>
</evidence>
<keyword evidence="4" id="KW-1185">Reference proteome</keyword>
<dbReference type="InterPro" id="IPR018874">
    <property type="entry name" value="Phage_Mx8_p63_C"/>
</dbReference>
<feature type="domain" description="Bacteriophage Mx8 p63 C-terminal" evidence="2">
    <location>
        <begin position="199"/>
        <end position="288"/>
    </location>
</feature>
<comment type="caution">
    <text evidence="3">The sequence shown here is derived from an EMBL/GenBank/DDBJ whole genome shotgun (WGS) entry which is preliminary data.</text>
</comment>
<evidence type="ECO:0000313" key="3">
    <source>
        <dbReference type="EMBL" id="MFC6068634.1"/>
    </source>
</evidence>
<organism evidence="3 4">
    <name type="scientific">Stenotrophomonas geniculata</name>
    <dbReference type="NCBI Taxonomy" id="86188"/>
    <lineage>
        <taxon>Bacteria</taxon>
        <taxon>Pseudomonadati</taxon>
        <taxon>Pseudomonadota</taxon>
        <taxon>Gammaproteobacteria</taxon>
        <taxon>Lysobacterales</taxon>
        <taxon>Lysobacteraceae</taxon>
        <taxon>Stenotrophomonas</taxon>
    </lineage>
</organism>
<accession>A0ABW1MX96</accession>
<feature type="compositionally biased region" description="Low complexity" evidence="1">
    <location>
        <begin position="9"/>
        <end position="21"/>
    </location>
</feature>
<name>A0ABW1MX96_9GAMM</name>
<gene>
    <name evidence="3" type="ORF">ACFLLB_03500</name>
</gene>